<gene>
    <name evidence="3" type="ORF">H2200_003599</name>
</gene>
<accession>A0AA39CK50</accession>
<dbReference type="InterPro" id="IPR021840">
    <property type="entry name" value="DUF3433"/>
</dbReference>
<feature type="transmembrane region" description="Helical" evidence="2">
    <location>
        <begin position="12"/>
        <end position="34"/>
    </location>
</feature>
<reference evidence="3" key="1">
    <citation type="submission" date="2022-10" db="EMBL/GenBank/DDBJ databases">
        <title>Culturing micro-colonial fungi from biological soil crusts in the Mojave desert and describing Neophaeococcomyces mojavensis, and introducing the new genera and species Taxawa tesnikishii.</title>
        <authorList>
            <person name="Kurbessoian T."/>
            <person name="Stajich J.E."/>
        </authorList>
    </citation>
    <scope>NUCLEOTIDE SEQUENCE</scope>
    <source>
        <strain evidence="3">TK_41</strain>
    </source>
</reference>
<sequence length="636" mass="71008">MWRSWSLKLWSLFIITFVECGIIAAIAVLFYLSLKRNGFVAVENTTTEDASGNFSAQGLLWTALPGFLFTLFKIHLQAVITALVNEVPYAEMKRSEGWSIKKSLMLDYRTYPGYYAWFIAFRNKHWLHGASMLLGWVVTIIIIPLSAHLMTPSPTNFASNISVPLISEFNSSRIDSQVDYRPIFDTVSATRLFEGTPPQWTDGVFAFTPIDLTSYSNRPGMVAVESRVDAVSAYVHCTSLLQQGYSVSSTEVDGGLLLTFSGNDRGCTFEIDTSVIGSSQQYLKTGTRNCADIGGRRIVMLAGLYDRTAEYLLSNFSLVSCKTGYVRTTGSLNVSSTTIGPIHPLAFTAENGTDTVLEFEQASEFEQSIHNVRDLNAAPTEFTTGFGSLILAYSHKQHDKESGWLLPDNLISSMEVMFTTTFAITAATLAFPTTEVASSRTAPATVFTTETRLHVVSWIAYVLLVIFAVLVLQSISLVFYLRQHPTTLLEEPKGLLSSANMLYQSKGINELLTKAREDDKYNDNIHAYLDKYYITEEAKGHLEDGKIAIGELTRKEPPKMAFKKRWFGWLKKPKEQTSGNGGEQEQRLIREQERHNGHDLPQNPPAMTHNDKEQTLTSTRDRGVVSRKPVPTRPLP</sequence>
<name>A0AA39CK50_9EURO</name>
<dbReference type="EMBL" id="JAPDRK010000005">
    <property type="protein sequence ID" value="KAJ9612004.1"/>
    <property type="molecule type" value="Genomic_DNA"/>
</dbReference>
<feature type="transmembrane region" description="Helical" evidence="2">
    <location>
        <begin position="458"/>
        <end position="481"/>
    </location>
</feature>
<keyword evidence="2" id="KW-0472">Membrane</keyword>
<feature type="region of interest" description="Disordered" evidence="1">
    <location>
        <begin position="573"/>
        <end position="636"/>
    </location>
</feature>
<proteinExistence type="predicted"/>
<keyword evidence="2" id="KW-1133">Transmembrane helix</keyword>
<feature type="compositionally biased region" description="Basic and acidic residues" evidence="1">
    <location>
        <begin position="609"/>
        <end position="624"/>
    </location>
</feature>
<evidence type="ECO:0000256" key="2">
    <source>
        <dbReference type="SAM" id="Phobius"/>
    </source>
</evidence>
<dbReference type="PANTHER" id="PTHR37544:SF3">
    <property type="entry name" value="SPRAY"/>
    <property type="match status" value="1"/>
</dbReference>
<protein>
    <submittedName>
        <fullName evidence="3">Uncharacterized protein</fullName>
    </submittedName>
</protein>
<dbReference type="AlphaFoldDB" id="A0AA39CK50"/>
<comment type="caution">
    <text evidence="3">The sequence shown here is derived from an EMBL/GenBank/DDBJ whole genome shotgun (WGS) entry which is preliminary data.</text>
</comment>
<organism evidence="3 4">
    <name type="scientific">Cladophialophora chaetospira</name>
    <dbReference type="NCBI Taxonomy" id="386627"/>
    <lineage>
        <taxon>Eukaryota</taxon>
        <taxon>Fungi</taxon>
        <taxon>Dikarya</taxon>
        <taxon>Ascomycota</taxon>
        <taxon>Pezizomycotina</taxon>
        <taxon>Eurotiomycetes</taxon>
        <taxon>Chaetothyriomycetidae</taxon>
        <taxon>Chaetothyriales</taxon>
        <taxon>Herpotrichiellaceae</taxon>
        <taxon>Cladophialophora</taxon>
    </lineage>
</organism>
<dbReference type="Proteomes" id="UP001172673">
    <property type="component" value="Unassembled WGS sequence"/>
</dbReference>
<keyword evidence="2" id="KW-0812">Transmembrane</keyword>
<dbReference type="PANTHER" id="PTHR37544">
    <property type="entry name" value="SPRAY-RELATED"/>
    <property type="match status" value="1"/>
</dbReference>
<evidence type="ECO:0000313" key="3">
    <source>
        <dbReference type="EMBL" id="KAJ9612004.1"/>
    </source>
</evidence>
<dbReference type="Pfam" id="PF11915">
    <property type="entry name" value="DUF3433"/>
    <property type="match status" value="1"/>
</dbReference>
<evidence type="ECO:0000256" key="1">
    <source>
        <dbReference type="SAM" id="MobiDB-lite"/>
    </source>
</evidence>
<keyword evidence="4" id="KW-1185">Reference proteome</keyword>
<feature type="transmembrane region" description="Helical" evidence="2">
    <location>
        <begin position="126"/>
        <end position="147"/>
    </location>
</feature>
<feature type="compositionally biased region" description="Basic and acidic residues" evidence="1">
    <location>
        <begin position="584"/>
        <end position="598"/>
    </location>
</feature>
<evidence type="ECO:0000313" key="4">
    <source>
        <dbReference type="Proteomes" id="UP001172673"/>
    </source>
</evidence>